<evidence type="ECO:0000313" key="3">
    <source>
        <dbReference type="Proteomes" id="UP000023152"/>
    </source>
</evidence>
<comment type="caution">
    <text evidence="2">The sequence shown here is derived from an EMBL/GenBank/DDBJ whole genome shotgun (WGS) entry which is preliminary data.</text>
</comment>
<sequence length="130" mass="15126">AEKKENGLASANETESRDTRNTGFCIGSKSKESKFETRYRKSLTDNSTCKQMHDLSNELSADQKIHSKLNPLRQLSSLQKEKIVYVVEETKYKIYFQISLISRKIIILKSDLPFIFHPSSFFIEQLKEKF</sequence>
<accession>X6LHD3</accession>
<reference evidence="2 3" key="1">
    <citation type="journal article" date="2013" name="Curr. Biol.">
        <title>The Genome of the Foraminiferan Reticulomyxa filosa.</title>
        <authorList>
            <person name="Glockner G."/>
            <person name="Hulsmann N."/>
            <person name="Schleicher M."/>
            <person name="Noegel A.A."/>
            <person name="Eichinger L."/>
            <person name="Gallinger C."/>
            <person name="Pawlowski J."/>
            <person name="Sierra R."/>
            <person name="Euteneuer U."/>
            <person name="Pillet L."/>
            <person name="Moustafa A."/>
            <person name="Platzer M."/>
            <person name="Groth M."/>
            <person name="Szafranski K."/>
            <person name="Schliwa M."/>
        </authorList>
    </citation>
    <scope>NUCLEOTIDE SEQUENCE [LARGE SCALE GENOMIC DNA]</scope>
</reference>
<organism evidence="2 3">
    <name type="scientific">Reticulomyxa filosa</name>
    <dbReference type="NCBI Taxonomy" id="46433"/>
    <lineage>
        <taxon>Eukaryota</taxon>
        <taxon>Sar</taxon>
        <taxon>Rhizaria</taxon>
        <taxon>Retaria</taxon>
        <taxon>Foraminifera</taxon>
        <taxon>Monothalamids</taxon>
        <taxon>Reticulomyxidae</taxon>
        <taxon>Reticulomyxa</taxon>
    </lineage>
</organism>
<dbReference type="AlphaFoldDB" id="X6LHD3"/>
<feature type="non-terminal residue" evidence="2">
    <location>
        <position position="1"/>
    </location>
</feature>
<gene>
    <name evidence="2" type="ORF">RFI_36654</name>
</gene>
<evidence type="ECO:0000256" key="1">
    <source>
        <dbReference type="SAM" id="MobiDB-lite"/>
    </source>
</evidence>
<feature type="region of interest" description="Disordered" evidence="1">
    <location>
        <begin position="1"/>
        <end position="25"/>
    </location>
</feature>
<protein>
    <submittedName>
        <fullName evidence="2">Uncharacterized protein</fullName>
    </submittedName>
</protein>
<name>X6LHD3_RETFI</name>
<proteinExistence type="predicted"/>
<keyword evidence="3" id="KW-1185">Reference proteome</keyword>
<dbReference type="Proteomes" id="UP000023152">
    <property type="component" value="Unassembled WGS sequence"/>
</dbReference>
<dbReference type="EMBL" id="ASPP01040039">
    <property type="protein sequence ID" value="ETO00786.1"/>
    <property type="molecule type" value="Genomic_DNA"/>
</dbReference>
<evidence type="ECO:0000313" key="2">
    <source>
        <dbReference type="EMBL" id="ETO00786.1"/>
    </source>
</evidence>